<dbReference type="EMBL" id="CM001887">
    <property type="protein sequence ID" value="EOY32041.1"/>
    <property type="molecule type" value="Genomic_DNA"/>
</dbReference>
<dbReference type="HOGENOM" id="CLU_2214785_0_0_1"/>
<dbReference type="AlphaFoldDB" id="A0A061GR94"/>
<protein>
    <submittedName>
        <fullName evidence="1">Uncharacterized protein</fullName>
    </submittedName>
</protein>
<gene>
    <name evidence="1" type="ORF">TCM_039451</name>
</gene>
<dbReference type="Proteomes" id="UP000026915">
    <property type="component" value="Chromosome 9"/>
</dbReference>
<dbReference type="InParanoid" id="A0A061GR94"/>
<organism evidence="1 2">
    <name type="scientific">Theobroma cacao</name>
    <name type="common">Cacao</name>
    <name type="synonym">Cocoa</name>
    <dbReference type="NCBI Taxonomy" id="3641"/>
    <lineage>
        <taxon>Eukaryota</taxon>
        <taxon>Viridiplantae</taxon>
        <taxon>Streptophyta</taxon>
        <taxon>Embryophyta</taxon>
        <taxon>Tracheophyta</taxon>
        <taxon>Spermatophyta</taxon>
        <taxon>Magnoliopsida</taxon>
        <taxon>eudicotyledons</taxon>
        <taxon>Gunneridae</taxon>
        <taxon>Pentapetalae</taxon>
        <taxon>rosids</taxon>
        <taxon>malvids</taxon>
        <taxon>Malvales</taxon>
        <taxon>Malvaceae</taxon>
        <taxon>Byttnerioideae</taxon>
        <taxon>Theobroma</taxon>
    </lineage>
</organism>
<proteinExistence type="predicted"/>
<accession>A0A061GR94</accession>
<dbReference type="Gramene" id="EOY32041">
    <property type="protein sequence ID" value="EOY32041"/>
    <property type="gene ID" value="TCM_039451"/>
</dbReference>
<reference evidence="1 2" key="1">
    <citation type="journal article" date="2013" name="Genome Biol.">
        <title>The genome sequence of the most widely cultivated cacao type and its use to identify candidate genes regulating pod color.</title>
        <authorList>
            <person name="Motamayor J.C."/>
            <person name="Mockaitis K."/>
            <person name="Schmutz J."/>
            <person name="Haiminen N."/>
            <person name="Iii D.L."/>
            <person name="Cornejo O."/>
            <person name="Findley S.D."/>
            <person name="Zheng P."/>
            <person name="Utro F."/>
            <person name="Royaert S."/>
            <person name="Saski C."/>
            <person name="Jenkins J."/>
            <person name="Podicheti R."/>
            <person name="Zhao M."/>
            <person name="Scheffler B.E."/>
            <person name="Stack J.C."/>
            <person name="Feltus F.A."/>
            <person name="Mustiga G.M."/>
            <person name="Amores F."/>
            <person name="Phillips W."/>
            <person name="Marelli J.P."/>
            <person name="May G.D."/>
            <person name="Shapiro H."/>
            <person name="Ma J."/>
            <person name="Bustamante C.D."/>
            <person name="Schnell R.J."/>
            <person name="Main D."/>
            <person name="Gilbert D."/>
            <person name="Parida L."/>
            <person name="Kuhn D.N."/>
        </authorList>
    </citation>
    <scope>NUCLEOTIDE SEQUENCE [LARGE SCALE GENOMIC DNA]</scope>
    <source>
        <strain evidence="2">cv. Matina 1-6</strain>
    </source>
</reference>
<keyword evidence="2" id="KW-1185">Reference proteome</keyword>
<sequence length="107" mass="12177">MKWFRPWEDVGESLELTTNPFVYLNLAKDLERKGGNEVDLPGSLQKLGMHSSIMFGASMNGNTHEWHTNESSNVRPLAMLKPPSNMELSITHIFHYMKPTVHPRASL</sequence>
<evidence type="ECO:0000313" key="1">
    <source>
        <dbReference type="EMBL" id="EOY32041.1"/>
    </source>
</evidence>
<name>A0A061GR94_THECC</name>
<evidence type="ECO:0000313" key="2">
    <source>
        <dbReference type="Proteomes" id="UP000026915"/>
    </source>
</evidence>